<organism evidence="1 2">
    <name type="scientific">Rhodocollybia butyracea</name>
    <dbReference type="NCBI Taxonomy" id="206335"/>
    <lineage>
        <taxon>Eukaryota</taxon>
        <taxon>Fungi</taxon>
        <taxon>Dikarya</taxon>
        <taxon>Basidiomycota</taxon>
        <taxon>Agaricomycotina</taxon>
        <taxon>Agaricomycetes</taxon>
        <taxon>Agaricomycetidae</taxon>
        <taxon>Agaricales</taxon>
        <taxon>Marasmiineae</taxon>
        <taxon>Omphalotaceae</taxon>
        <taxon>Rhodocollybia</taxon>
    </lineage>
</organism>
<dbReference type="Proteomes" id="UP000772434">
    <property type="component" value="Unassembled WGS sequence"/>
</dbReference>
<reference evidence="1" key="1">
    <citation type="submission" date="2020-11" db="EMBL/GenBank/DDBJ databases">
        <authorList>
            <consortium name="DOE Joint Genome Institute"/>
            <person name="Ahrendt S."/>
            <person name="Riley R."/>
            <person name="Andreopoulos W."/>
            <person name="Labutti K."/>
            <person name="Pangilinan J."/>
            <person name="Ruiz-Duenas F.J."/>
            <person name="Barrasa J.M."/>
            <person name="Sanchez-Garcia M."/>
            <person name="Camarero S."/>
            <person name="Miyauchi S."/>
            <person name="Serrano A."/>
            <person name="Linde D."/>
            <person name="Babiker R."/>
            <person name="Drula E."/>
            <person name="Ayuso-Fernandez I."/>
            <person name="Pacheco R."/>
            <person name="Padilla G."/>
            <person name="Ferreira P."/>
            <person name="Barriuso J."/>
            <person name="Kellner H."/>
            <person name="Castanera R."/>
            <person name="Alfaro M."/>
            <person name="Ramirez L."/>
            <person name="Pisabarro A.G."/>
            <person name="Kuo A."/>
            <person name="Tritt A."/>
            <person name="Lipzen A."/>
            <person name="He G."/>
            <person name="Yan M."/>
            <person name="Ng V."/>
            <person name="Cullen D."/>
            <person name="Martin F."/>
            <person name="Rosso M.-N."/>
            <person name="Henrissat B."/>
            <person name="Hibbett D."/>
            <person name="Martinez A.T."/>
            <person name="Grigoriev I.V."/>
        </authorList>
    </citation>
    <scope>NUCLEOTIDE SEQUENCE</scope>
    <source>
        <strain evidence="1">AH 40177</strain>
    </source>
</reference>
<dbReference type="AlphaFoldDB" id="A0A9P5U2A9"/>
<dbReference type="EMBL" id="JADNRY010000122">
    <property type="protein sequence ID" value="KAF9064485.1"/>
    <property type="molecule type" value="Genomic_DNA"/>
</dbReference>
<sequence>MFLHRVTIPRPDHQHLDRLGLLYFSRPHNDVHLATIKDLPVLQCEGLTQLNEFEASGNPVPTMKEWTFAKQKWQWTKGYHDPKLKTAVILPGFTEKPYA</sequence>
<proteinExistence type="predicted"/>
<accession>A0A9P5U2A9</accession>
<evidence type="ECO:0000313" key="1">
    <source>
        <dbReference type="EMBL" id="KAF9064485.1"/>
    </source>
</evidence>
<keyword evidence="2" id="KW-1185">Reference proteome</keyword>
<gene>
    <name evidence="1" type="ORF">BDP27DRAFT_1230431</name>
</gene>
<comment type="caution">
    <text evidence="1">The sequence shown here is derived from an EMBL/GenBank/DDBJ whole genome shotgun (WGS) entry which is preliminary data.</text>
</comment>
<name>A0A9P5U2A9_9AGAR</name>
<protein>
    <submittedName>
        <fullName evidence="1">Uncharacterized protein</fullName>
    </submittedName>
</protein>
<evidence type="ECO:0000313" key="2">
    <source>
        <dbReference type="Proteomes" id="UP000772434"/>
    </source>
</evidence>
<dbReference type="OrthoDB" id="406156at2759"/>